<name>A0A926HTV0_9FIRM</name>
<dbReference type="AlphaFoldDB" id="A0A926HTV0"/>
<evidence type="ECO:0000313" key="3">
    <source>
        <dbReference type="Proteomes" id="UP000620366"/>
    </source>
</evidence>
<evidence type="ECO:0000313" key="2">
    <source>
        <dbReference type="EMBL" id="MBC8535668.1"/>
    </source>
</evidence>
<evidence type="ECO:0000259" key="1">
    <source>
        <dbReference type="PROSITE" id="PS51186"/>
    </source>
</evidence>
<reference evidence="2" key="1">
    <citation type="submission" date="2020-08" db="EMBL/GenBank/DDBJ databases">
        <title>Genome public.</title>
        <authorList>
            <person name="Liu C."/>
            <person name="Sun Q."/>
        </authorList>
    </citation>
    <scope>NUCLEOTIDE SEQUENCE</scope>
    <source>
        <strain evidence="2">BX7</strain>
    </source>
</reference>
<dbReference type="InterPro" id="IPR013653">
    <property type="entry name" value="GCN5-like_dom"/>
</dbReference>
<dbReference type="PROSITE" id="PS51186">
    <property type="entry name" value="GNAT"/>
    <property type="match status" value="1"/>
</dbReference>
<feature type="domain" description="N-acetyltransferase" evidence="1">
    <location>
        <begin position="127"/>
        <end position="260"/>
    </location>
</feature>
<keyword evidence="3" id="KW-1185">Reference proteome</keyword>
<dbReference type="SUPFAM" id="SSF55729">
    <property type="entry name" value="Acyl-CoA N-acyltransferases (Nat)"/>
    <property type="match status" value="1"/>
</dbReference>
<comment type="caution">
    <text evidence="2">The sequence shown here is derived from an EMBL/GenBank/DDBJ whole genome shotgun (WGS) entry which is preliminary data.</text>
</comment>
<dbReference type="CDD" id="cd04301">
    <property type="entry name" value="NAT_SF"/>
    <property type="match status" value="1"/>
</dbReference>
<accession>A0A926HTV0</accession>
<dbReference type="EMBL" id="JACRSP010000001">
    <property type="protein sequence ID" value="MBC8535668.1"/>
    <property type="molecule type" value="Genomic_DNA"/>
</dbReference>
<dbReference type="InterPro" id="IPR016181">
    <property type="entry name" value="Acyl_CoA_acyltransferase"/>
</dbReference>
<dbReference type="Pfam" id="PF08445">
    <property type="entry name" value="FR47"/>
    <property type="match status" value="1"/>
</dbReference>
<proteinExistence type="predicted"/>
<organism evidence="2 3">
    <name type="scientific">Feifania hominis</name>
    <dbReference type="NCBI Taxonomy" id="2763660"/>
    <lineage>
        <taxon>Bacteria</taxon>
        <taxon>Bacillati</taxon>
        <taxon>Bacillota</taxon>
        <taxon>Clostridia</taxon>
        <taxon>Eubacteriales</taxon>
        <taxon>Feifaniaceae</taxon>
        <taxon>Feifania</taxon>
    </lineage>
</organism>
<dbReference type="GO" id="GO:0016747">
    <property type="term" value="F:acyltransferase activity, transferring groups other than amino-acyl groups"/>
    <property type="evidence" value="ECO:0007669"/>
    <property type="project" value="InterPro"/>
</dbReference>
<dbReference type="RefSeq" id="WP_249299397.1">
    <property type="nucleotide sequence ID" value="NZ_JACRSP010000001.1"/>
</dbReference>
<dbReference type="InterPro" id="IPR000182">
    <property type="entry name" value="GNAT_dom"/>
</dbReference>
<gene>
    <name evidence="2" type="ORF">H8695_03050</name>
</gene>
<dbReference type="Proteomes" id="UP000620366">
    <property type="component" value="Unassembled WGS sequence"/>
</dbReference>
<sequence length="260" mass="29305">MIKRYSIEDIDTIARFLEPSPEIYMRYRAGLTTLEQVYFDVWIQQSDETVTAVILKTNRHYYLKAEPGADTAELAAFLNFTAGKEELIGERASIMRVLDGLADVAKVDAYHFASMQSVLSLSDSSDGVTRARDIIAYRKVYALLSEVAVFDAITFEEFYMERRGADHKATGRTYCYEVDGEVISTASAVCETERMAMLSGVATREEFRGRGLARQTVSKLCRDLLNEGKTPFIAYNNPIAEQLYQSIGFTKVGEKLVVRF</sequence>
<dbReference type="Gene3D" id="3.40.630.30">
    <property type="match status" value="1"/>
</dbReference>
<protein>
    <submittedName>
        <fullName evidence="2">GNAT family N-acetyltransferase</fullName>
    </submittedName>
</protein>